<dbReference type="EMBL" id="JAHSPG010000008">
    <property type="protein sequence ID" value="MBV4357915.1"/>
    <property type="molecule type" value="Genomic_DNA"/>
</dbReference>
<dbReference type="Proteomes" id="UP000812270">
    <property type="component" value="Unassembled WGS sequence"/>
</dbReference>
<dbReference type="AlphaFoldDB" id="A0A9E2W2Z3"/>
<accession>A0A9E2W2Z3</accession>
<keyword evidence="3" id="KW-1185">Reference proteome</keyword>
<sequence>MNIPKGHQTVMPYLILKHAHRFIEFTKHVFEAEKTFERLREDGSTIMHAEINIGGSTIMFGECSDEYPTQNANMFVYVDDADATYEKAISFNATTLRAPEDQSYGRTCGVKDPFGNTWWITSV</sequence>
<dbReference type="RefSeq" id="WP_217791568.1">
    <property type="nucleotide sequence ID" value="NZ_JAHSPG010000008.1"/>
</dbReference>
<dbReference type="InterPro" id="IPR004360">
    <property type="entry name" value="Glyas_Fos-R_dOase_dom"/>
</dbReference>
<organism evidence="2 3">
    <name type="scientific">Pinibacter aurantiacus</name>
    <dbReference type="NCBI Taxonomy" id="2851599"/>
    <lineage>
        <taxon>Bacteria</taxon>
        <taxon>Pseudomonadati</taxon>
        <taxon>Bacteroidota</taxon>
        <taxon>Chitinophagia</taxon>
        <taxon>Chitinophagales</taxon>
        <taxon>Chitinophagaceae</taxon>
        <taxon>Pinibacter</taxon>
    </lineage>
</organism>
<gene>
    <name evidence="2" type="ORF">KTO63_12195</name>
</gene>
<evidence type="ECO:0000259" key="1">
    <source>
        <dbReference type="Pfam" id="PF00903"/>
    </source>
</evidence>
<protein>
    <submittedName>
        <fullName evidence="2">VOC family protein</fullName>
    </submittedName>
</protein>
<feature type="domain" description="Glyoxalase/fosfomycin resistance/dioxygenase" evidence="1">
    <location>
        <begin position="17"/>
        <end position="120"/>
    </location>
</feature>
<dbReference type="PANTHER" id="PTHR34109:SF1">
    <property type="entry name" value="VOC DOMAIN-CONTAINING PROTEIN"/>
    <property type="match status" value="1"/>
</dbReference>
<proteinExistence type="predicted"/>
<evidence type="ECO:0000313" key="2">
    <source>
        <dbReference type="EMBL" id="MBV4357915.1"/>
    </source>
</evidence>
<evidence type="ECO:0000313" key="3">
    <source>
        <dbReference type="Proteomes" id="UP000812270"/>
    </source>
</evidence>
<comment type="caution">
    <text evidence="2">The sequence shown here is derived from an EMBL/GenBank/DDBJ whole genome shotgun (WGS) entry which is preliminary data.</text>
</comment>
<reference evidence="2" key="1">
    <citation type="submission" date="2021-06" db="EMBL/GenBank/DDBJ databases">
        <authorList>
            <person name="Huq M.A."/>
        </authorList>
    </citation>
    <scope>NUCLEOTIDE SEQUENCE</scope>
    <source>
        <strain evidence="2">MAH-26</strain>
    </source>
</reference>
<dbReference type="CDD" id="cd07246">
    <property type="entry name" value="VOC_like"/>
    <property type="match status" value="1"/>
</dbReference>
<dbReference type="Pfam" id="PF00903">
    <property type="entry name" value="Glyoxalase"/>
    <property type="match status" value="1"/>
</dbReference>
<dbReference type="PANTHER" id="PTHR34109">
    <property type="entry name" value="BNAUNNG04460D PROTEIN-RELATED"/>
    <property type="match status" value="1"/>
</dbReference>
<name>A0A9E2W2Z3_9BACT</name>